<organism evidence="3 4">
    <name type="scientific">Iris pallida</name>
    <name type="common">Sweet iris</name>
    <dbReference type="NCBI Taxonomy" id="29817"/>
    <lineage>
        <taxon>Eukaryota</taxon>
        <taxon>Viridiplantae</taxon>
        <taxon>Streptophyta</taxon>
        <taxon>Embryophyta</taxon>
        <taxon>Tracheophyta</taxon>
        <taxon>Spermatophyta</taxon>
        <taxon>Magnoliopsida</taxon>
        <taxon>Liliopsida</taxon>
        <taxon>Asparagales</taxon>
        <taxon>Iridaceae</taxon>
        <taxon>Iridoideae</taxon>
        <taxon>Irideae</taxon>
        <taxon>Iris</taxon>
    </lineage>
</organism>
<dbReference type="EMBL" id="JANAVB010007199">
    <property type="protein sequence ID" value="KAJ6843413.1"/>
    <property type="molecule type" value="Genomic_DNA"/>
</dbReference>
<comment type="caution">
    <text evidence="3">The sequence shown here is derived from an EMBL/GenBank/DDBJ whole genome shotgun (WGS) entry which is preliminary data.</text>
</comment>
<dbReference type="InterPro" id="IPR039609">
    <property type="entry name" value="VQ_15/22"/>
</dbReference>
<evidence type="ECO:0000313" key="3">
    <source>
        <dbReference type="EMBL" id="KAJ6843413.1"/>
    </source>
</evidence>
<reference evidence="3" key="1">
    <citation type="journal article" date="2023" name="GigaByte">
        <title>Genome assembly of the bearded iris, Iris pallida Lam.</title>
        <authorList>
            <person name="Bruccoleri R.E."/>
            <person name="Oakeley E.J."/>
            <person name="Faust A.M.E."/>
            <person name="Altorfer M."/>
            <person name="Dessus-Babus S."/>
            <person name="Burckhardt D."/>
            <person name="Oertli M."/>
            <person name="Naumann U."/>
            <person name="Petersen F."/>
            <person name="Wong J."/>
        </authorList>
    </citation>
    <scope>NUCLEOTIDE SEQUENCE</scope>
    <source>
        <strain evidence="3">GSM-AAB239-AS_SAM_17_03QT</strain>
    </source>
</reference>
<feature type="region of interest" description="Disordered" evidence="1">
    <location>
        <begin position="55"/>
        <end position="107"/>
    </location>
</feature>
<name>A0AAX6HRS3_IRIPA</name>
<feature type="compositionally biased region" description="Basic residues" evidence="1">
    <location>
        <begin position="93"/>
        <end position="102"/>
    </location>
</feature>
<evidence type="ECO:0000313" key="4">
    <source>
        <dbReference type="Proteomes" id="UP001140949"/>
    </source>
</evidence>
<feature type="domain" description="VQ" evidence="2">
    <location>
        <begin position="103"/>
        <end position="130"/>
    </location>
</feature>
<dbReference type="Pfam" id="PF05678">
    <property type="entry name" value="VQ"/>
    <property type="match status" value="1"/>
</dbReference>
<dbReference type="AlphaFoldDB" id="A0AAX6HRS3"/>
<feature type="compositionally biased region" description="Pro residues" evidence="1">
    <location>
        <begin position="61"/>
        <end position="77"/>
    </location>
</feature>
<accession>A0AAX6HRS3</accession>
<keyword evidence="4" id="KW-1185">Reference proteome</keyword>
<reference evidence="3" key="2">
    <citation type="submission" date="2023-04" db="EMBL/GenBank/DDBJ databases">
        <authorList>
            <person name="Bruccoleri R.E."/>
            <person name="Oakeley E.J."/>
            <person name="Faust A.-M."/>
            <person name="Dessus-Babus S."/>
            <person name="Altorfer M."/>
            <person name="Burckhardt D."/>
            <person name="Oertli M."/>
            <person name="Naumann U."/>
            <person name="Petersen F."/>
            <person name="Wong J."/>
        </authorList>
    </citation>
    <scope>NUCLEOTIDE SEQUENCE</scope>
    <source>
        <strain evidence="3">GSM-AAB239-AS_SAM_17_03QT</strain>
        <tissue evidence="3">Leaf</tissue>
    </source>
</reference>
<dbReference type="PANTHER" id="PTHR33179">
    <property type="entry name" value="VQ MOTIF-CONTAINING PROTEIN"/>
    <property type="match status" value="1"/>
</dbReference>
<protein>
    <submittedName>
        <fullName evidence="3">Basic proline-rich protein-like</fullName>
    </submittedName>
</protein>
<proteinExistence type="predicted"/>
<dbReference type="InterPro" id="IPR008889">
    <property type="entry name" value="VQ"/>
</dbReference>
<gene>
    <name evidence="3" type="ORF">M6B38_296500</name>
</gene>
<dbReference type="Proteomes" id="UP001140949">
    <property type="component" value="Unassembled WGS sequence"/>
</dbReference>
<evidence type="ECO:0000259" key="2">
    <source>
        <dbReference type="Pfam" id="PF05678"/>
    </source>
</evidence>
<feature type="region of interest" description="Disordered" evidence="1">
    <location>
        <begin position="200"/>
        <end position="240"/>
    </location>
</feature>
<evidence type="ECO:0000256" key="1">
    <source>
        <dbReference type="SAM" id="MobiDB-lite"/>
    </source>
</evidence>
<dbReference type="PANTHER" id="PTHR33179:SF4">
    <property type="entry name" value="VQ MOTIF-CONTAINING PROTEIN"/>
    <property type="match status" value="1"/>
</dbReference>
<sequence length="276" mass="30077">MDSNNNNNNNNIISSSMQTSTGAIDHFFPTSITTSPHFFDPTFLDTSLPFPTSTTISSWAHPPPEPTNSPNYPPPAPTAAKLSTTAPGPTGRPSKKRSRASRRAPTTVLTTDTSNFRAMVQEFTGIPAPPFASSSSASPLHFPRSLVNPPPSFLLKPFPHKFQPHFLPTSPPPPPLPLNNFQSLLQSQLLNMPQQQQQQAMAASSSSGELRLPDVIGSGGDQIRQHHHHHQQQQQQQDAAARCKLNFPGPMSTEFRAEKGSEGREGLMESWICSSD</sequence>